<evidence type="ECO:0000256" key="10">
    <source>
        <dbReference type="ARBA" id="ARBA00048605"/>
    </source>
</evidence>
<dbReference type="Proteomes" id="UP000298138">
    <property type="component" value="Unassembled WGS sequence"/>
</dbReference>
<accession>A0A4S2N0K0</accession>
<reference evidence="16 17" key="1">
    <citation type="submission" date="2019-04" db="EMBL/GenBank/DDBJ databases">
        <title>Comparative genomics and transcriptomics to analyze fruiting body development in filamentous ascomycetes.</title>
        <authorList>
            <consortium name="DOE Joint Genome Institute"/>
            <person name="Lutkenhaus R."/>
            <person name="Traeger S."/>
            <person name="Breuer J."/>
            <person name="Kuo A."/>
            <person name="Lipzen A."/>
            <person name="Pangilinan J."/>
            <person name="Dilworth D."/>
            <person name="Sandor L."/>
            <person name="Poggeler S."/>
            <person name="Barry K."/>
            <person name="Grigoriev I.V."/>
            <person name="Nowrousian M."/>
        </authorList>
    </citation>
    <scope>NUCLEOTIDE SEQUENCE [LARGE SCALE GENOMIC DNA]</scope>
    <source>
        <strain evidence="16 17">CBS 389.68</strain>
    </source>
</reference>
<dbReference type="PANTHER" id="PTHR11742:SF101">
    <property type="entry name" value="MANNOSYL-OLIGOSACCHARIDE ALPHA-1,2-MANNOSIDASE 1B"/>
    <property type="match status" value="1"/>
</dbReference>
<comment type="catalytic activity">
    <reaction evidence="9">
        <text>N(4)-(alpha-D-Man-(1-&gt;2)-alpha-D-Man-(1-&gt;2)-alpha-D-Man-(1-&gt;3)-[alpha-D-Man-(1-&gt;3)-[alpha-D-Man-(1-&gt;2)-alpha-D-Man-(1-&gt;6)]-alpha-D-Man-(1-&gt;6)]-beta-D-Man-(1-&gt;4)-beta-D-GlcNAc-(1-&gt;4)-beta-D-GlcNAc)-L-asparaginyl-[protein] (N-glucan mannose isomer 8A1,2,3B1,3) + 3 H2O = N(4)-(alpha-D-Man-(1-&gt;3)-[alpha-D-Man-(1-&gt;3)-[alpha-D-Man-(1-&gt;6)]-alpha-D-Man-(1-&gt;6)]-beta-D-Man-(1-&gt;4)-beta-D-GlcNAc-(1-&gt;4)-beta-D-GlcNAc)-L-asparaginyl-[protein] (N-glucan mannose isomer 5A1,2) + 3 beta-D-mannose</text>
        <dbReference type="Rhea" id="RHEA:56028"/>
        <dbReference type="Rhea" id="RHEA-COMP:14358"/>
        <dbReference type="Rhea" id="RHEA-COMP:14367"/>
        <dbReference type="ChEBI" id="CHEBI:15377"/>
        <dbReference type="ChEBI" id="CHEBI:28563"/>
        <dbReference type="ChEBI" id="CHEBI:59087"/>
        <dbReference type="ChEBI" id="CHEBI:60628"/>
        <dbReference type="EC" id="3.2.1.113"/>
    </reaction>
</comment>
<dbReference type="UniPathway" id="UPA00378"/>
<feature type="active site" description="Proton donor" evidence="11">
    <location>
        <position position="267"/>
    </location>
</feature>
<evidence type="ECO:0000256" key="5">
    <source>
        <dbReference type="ARBA" id="ARBA00022801"/>
    </source>
</evidence>
<dbReference type="InterPro" id="IPR036026">
    <property type="entry name" value="Seven-hairpin_glycosidases"/>
</dbReference>
<keyword evidence="7" id="KW-0325">Glycoprotein</keyword>
<feature type="active site" description="Proton donor" evidence="11">
    <location>
        <position position="541"/>
    </location>
</feature>
<evidence type="ECO:0000256" key="12">
    <source>
        <dbReference type="PIRSR" id="PIRSR601382-2"/>
    </source>
</evidence>
<comment type="cofactor">
    <cofactor evidence="1 12">
        <name>Ca(2+)</name>
        <dbReference type="ChEBI" id="CHEBI:29108"/>
    </cofactor>
</comment>
<keyword evidence="17" id="KW-1185">Reference proteome</keyword>
<dbReference type="AlphaFoldDB" id="A0A4S2N0K0"/>
<dbReference type="STRING" id="341454.A0A4S2N0K0"/>
<evidence type="ECO:0000256" key="9">
    <source>
        <dbReference type="ARBA" id="ARBA00047669"/>
    </source>
</evidence>
<dbReference type="SUPFAM" id="SSF48225">
    <property type="entry name" value="Seven-hairpin glycosidases"/>
    <property type="match status" value="1"/>
</dbReference>
<evidence type="ECO:0000256" key="13">
    <source>
        <dbReference type="PIRSR" id="PIRSR601382-3"/>
    </source>
</evidence>
<dbReference type="GO" id="GO:0004571">
    <property type="term" value="F:mannosyl-oligosaccharide 1,2-alpha-mannosidase activity"/>
    <property type="evidence" value="ECO:0007669"/>
    <property type="project" value="UniProtKB-EC"/>
</dbReference>
<dbReference type="OrthoDB" id="8118055at2759"/>
<dbReference type="GO" id="GO:0005975">
    <property type="term" value="P:carbohydrate metabolic process"/>
    <property type="evidence" value="ECO:0007669"/>
    <property type="project" value="InterPro"/>
</dbReference>
<feature type="region of interest" description="Disordered" evidence="15">
    <location>
        <begin position="692"/>
        <end position="740"/>
    </location>
</feature>
<keyword evidence="6 13" id="KW-1015">Disulfide bond</keyword>
<dbReference type="GO" id="GO:0005509">
    <property type="term" value="F:calcium ion binding"/>
    <property type="evidence" value="ECO:0007669"/>
    <property type="project" value="InterPro"/>
</dbReference>
<dbReference type="Gene3D" id="1.50.10.10">
    <property type="match status" value="1"/>
</dbReference>
<proteinExistence type="inferred from homology"/>
<gene>
    <name evidence="16" type="ORF">EX30DRAFT_339901</name>
</gene>
<feature type="compositionally biased region" description="Pro residues" evidence="15">
    <location>
        <begin position="1"/>
        <end position="10"/>
    </location>
</feature>
<keyword evidence="12" id="KW-0479">Metal-binding</keyword>
<evidence type="ECO:0000256" key="1">
    <source>
        <dbReference type="ARBA" id="ARBA00001913"/>
    </source>
</evidence>
<dbReference type="InterPro" id="IPR050749">
    <property type="entry name" value="Glycosyl_Hydrolase_47"/>
</dbReference>
<comment type="pathway">
    <text evidence="2">Protein modification; protein glycosylation.</text>
</comment>
<dbReference type="GO" id="GO:0016020">
    <property type="term" value="C:membrane"/>
    <property type="evidence" value="ECO:0007669"/>
    <property type="project" value="InterPro"/>
</dbReference>
<dbReference type="InterPro" id="IPR012341">
    <property type="entry name" value="6hp_glycosidase-like_sf"/>
</dbReference>
<evidence type="ECO:0000256" key="11">
    <source>
        <dbReference type="PIRSR" id="PIRSR601382-1"/>
    </source>
</evidence>
<evidence type="ECO:0000256" key="4">
    <source>
        <dbReference type="ARBA" id="ARBA00022729"/>
    </source>
</evidence>
<feature type="disulfide bond" evidence="13">
    <location>
        <begin position="498"/>
        <end position="527"/>
    </location>
</feature>
<evidence type="ECO:0000256" key="7">
    <source>
        <dbReference type="ARBA" id="ARBA00023180"/>
    </source>
</evidence>
<evidence type="ECO:0000256" key="3">
    <source>
        <dbReference type="ARBA" id="ARBA00007658"/>
    </source>
</evidence>
<protein>
    <recommendedName>
        <fullName evidence="14">alpha-1,2-Mannosidase</fullName>
        <ecNumber evidence="14">3.2.1.-</ecNumber>
    </recommendedName>
</protein>
<comment type="catalytic activity">
    <reaction evidence="10">
        <text>N(4)-(alpha-D-Man-(1-&gt;2)-alpha-D-Man-(1-&gt;2)-alpha-D-Man-(1-&gt;3)-[alpha-D-Man-(1-&gt;2)-alpha-D-Man-(1-&gt;3)-[alpha-D-Man-(1-&gt;2)-alpha-D-Man-(1-&gt;6)]-alpha-D-Man-(1-&gt;6)]-beta-D-Man-(1-&gt;4)-beta-D-GlcNAc-(1-&gt;4)-beta-D-GlcNAc)-L-asparaginyl-[protein] (N-glucan mannose isomer 9A1,2,3B1,2,3) + 4 H2O = N(4)-(alpha-D-Man-(1-&gt;3)-[alpha-D-Man-(1-&gt;3)-[alpha-D-Man-(1-&gt;6)]-alpha-D-Man-(1-&gt;6)]-beta-D-Man-(1-&gt;4)-beta-D-GlcNAc-(1-&gt;4)-beta-D-GlcNAc)-L-asparaginyl-[protein] (N-glucan mannose isomer 5A1,2) + 4 beta-D-mannose</text>
        <dbReference type="Rhea" id="RHEA:56008"/>
        <dbReference type="Rhea" id="RHEA-COMP:14356"/>
        <dbReference type="Rhea" id="RHEA-COMP:14367"/>
        <dbReference type="ChEBI" id="CHEBI:15377"/>
        <dbReference type="ChEBI" id="CHEBI:28563"/>
        <dbReference type="ChEBI" id="CHEBI:59087"/>
        <dbReference type="ChEBI" id="CHEBI:139493"/>
        <dbReference type="EC" id="3.2.1.113"/>
    </reaction>
</comment>
<comment type="similarity">
    <text evidence="3 14">Belongs to the glycosyl hydrolase 47 family.</text>
</comment>
<dbReference type="Pfam" id="PF01532">
    <property type="entry name" value="Glyco_hydro_47"/>
    <property type="match status" value="1"/>
</dbReference>
<sequence length="847" mass="96151">MSSSPSPPLHHLPRSPNSDAIPTHYIHSDTPETPAPSRHPLNPAGITDTDHRERVLAQLRMWLVLLLFALFWQWGSEFGLFGELPAREQLGYEGRRYGQSRRPADTEFTQSLLQLQQQTEKSSTTGSGKGKLPLQFQFSKHNRSAANSARAAAVKEAMKESFWKYRAAAWGADEVKPISGKRHTSLNGWGVTIVDSLTTLGIMGLEEEFILCVDYILNELDFRVVSGEPPPPEWVKVGYVHFETGEPLSEMGGDNTETGNSLVDPFETTIRYLAALISTVDLIDDNAIPFYVGEEKRDGLLEKAVELAELLAPAFDTPSGMPWPRVDWKRGKGCIEPEWQRPYALWVRNVTVCLARAGTNWVEYASLTRLTGREEFRRNATRAWRPLVWNRFAEPWPGLIDGPWDIMTAQPFDSYRSWGPGHDSFYEYLLKAPLLSPNDPNARTYLTRWLTSAHSLSAHLFLESTPPASSSDPTLPGKRFLHSYHHGYLYNEMSHLACFAAGNLMLGGKYLGDDEIFDVGEELVDSCRELYRRTETGVGAETVRWDVKEPLGPVTWRAGKREEVREREQKGWWVSDARWILRPETVESYFYAYRITGKKVYQDWAWDAFLSITAATTSTHGHASIKNVNAPPGPENQDDRMESFWAAETLKYLWLTFEEEDVLSLEKWVFNTEAHPLKVEVEASDYPAAASTCSTAAEREATTEGNEAVTPTAVEKADPEEGDTKDPESNPPSQPEPQQQQILLRHHQEDPQQQQQQRQEQPPQEQPHITIDLENLGNLKPREVVRIQGLLDMLGLHVTIDGSGNVYYPGDDGYYDYGYYDEAMRGGDWMEEDQEEEEWERRVTALR</sequence>
<dbReference type="GO" id="GO:0005783">
    <property type="term" value="C:endoplasmic reticulum"/>
    <property type="evidence" value="ECO:0007669"/>
    <property type="project" value="TreeGrafter"/>
</dbReference>
<organism evidence="16 17">
    <name type="scientific">Ascodesmis nigricans</name>
    <dbReference type="NCBI Taxonomy" id="341454"/>
    <lineage>
        <taxon>Eukaryota</taxon>
        <taxon>Fungi</taxon>
        <taxon>Dikarya</taxon>
        <taxon>Ascomycota</taxon>
        <taxon>Pezizomycotina</taxon>
        <taxon>Pezizomycetes</taxon>
        <taxon>Pezizales</taxon>
        <taxon>Ascodesmidaceae</taxon>
        <taxon>Ascodesmis</taxon>
    </lineage>
</organism>
<keyword evidence="5 14" id="KW-0378">Hydrolase</keyword>
<dbReference type="PANTHER" id="PTHR11742">
    <property type="entry name" value="MANNOSYL-OLIGOSACCHARIDE ALPHA-1,2-MANNOSIDASE-RELATED"/>
    <property type="match status" value="1"/>
</dbReference>
<dbReference type="EC" id="3.2.1.-" evidence="14"/>
<dbReference type="EMBL" id="ML220115">
    <property type="protein sequence ID" value="TGZ82619.1"/>
    <property type="molecule type" value="Genomic_DNA"/>
</dbReference>
<keyword evidence="4" id="KW-0732">Signal</keyword>
<dbReference type="InParanoid" id="A0A4S2N0K0"/>
<feature type="region of interest" description="Disordered" evidence="15">
    <location>
        <begin position="1"/>
        <end position="46"/>
    </location>
</feature>
<evidence type="ECO:0000256" key="15">
    <source>
        <dbReference type="SAM" id="MobiDB-lite"/>
    </source>
</evidence>
<evidence type="ECO:0000256" key="6">
    <source>
        <dbReference type="ARBA" id="ARBA00023157"/>
    </source>
</evidence>
<feature type="compositionally biased region" description="Basic and acidic residues" evidence="15">
    <location>
        <begin position="715"/>
        <end position="728"/>
    </location>
</feature>
<feature type="active site" evidence="11">
    <location>
        <position position="584"/>
    </location>
</feature>
<keyword evidence="8 14" id="KW-0326">Glycosidase</keyword>
<dbReference type="GO" id="GO:0036503">
    <property type="term" value="P:ERAD pathway"/>
    <property type="evidence" value="ECO:0007669"/>
    <property type="project" value="UniProtKB-ARBA"/>
</dbReference>
<evidence type="ECO:0000256" key="14">
    <source>
        <dbReference type="RuleBase" id="RU361193"/>
    </source>
</evidence>
<dbReference type="InterPro" id="IPR001382">
    <property type="entry name" value="Glyco_hydro_47"/>
</dbReference>
<feature type="region of interest" description="Disordered" evidence="15">
    <location>
        <begin position="620"/>
        <end position="639"/>
    </location>
</feature>
<evidence type="ECO:0000313" key="17">
    <source>
        <dbReference type="Proteomes" id="UP000298138"/>
    </source>
</evidence>
<name>A0A4S2N0K0_9PEZI</name>
<keyword evidence="12" id="KW-0106">Calcium</keyword>
<feature type="active site" evidence="11">
    <location>
        <position position="423"/>
    </location>
</feature>
<evidence type="ECO:0000256" key="2">
    <source>
        <dbReference type="ARBA" id="ARBA00004922"/>
    </source>
</evidence>
<evidence type="ECO:0000256" key="8">
    <source>
        <dbReference type="ARBA" id="ARBA00023295"/>
    </source>
</evidence>
<feature type="binding site" evidence="12">
    <location>
        <position position="672"/>
    </location>
    <ligand>
        <name>Ca(2+)</name>
        <dbReference type="ChEBI" id="CHEBI:29108"/>
    </ligand>
</feature>
<evidence type="ECO:0000313" key="16">
    <source>
        <dbReference type="EMBL" id="TGZ82619.1"/>
    </source>
</evidence>
<dbReference type="PRINTS" id="PR00747">
    <property type="entry name" value="GLYHDRLASE47"/>
</dbReference>